<evidence type="ECO:0000256" key="2">
    <source>
        <dbReference type="ARBA" id="ARBA00022741"/>
    </source>
</evidence>
<dbReference type="GO" id="GO:0005524">
    <property type="term" value="F:ATP binding"/>
    <property type="evidence" value="ECO:0007669"/>
    <property type="project" value="UniProtKB-KW"/>
</dbReference>
<dbReference type="InterPro" id="IPR008995">
    <property type="entry name" value="Mo/tungstate-bd_C_term_dom"/>
</dbReference>
<evidence type="ECO:0000259" key="4">
    <source>
        <dbReference type="PROSITE" id="PS50893"/>
    </source>
</evidence>
<dbReference type="InterPro" id="IPR003439">
    <property type="entry name" value="ABC_transporter-like_ATP-bd"/>
</dbReference>
<sequence>MSDLVLKNVCKSYHKGEQQVVKGVSLEVKAGELVSFLGPSGCGKTTILRMIAGLLLPDSGTIHILNKEVAKLPSYKRDIGMVFQNYALFPHLTVQENVAFGLKMRKTGMNRTDIQQQTEAILETVNLKGFGSRYPKQLSGGQQQRVALARALVIKPAVLLLDEPLSALDAKLRHETREEIKRLQRELGVATVFVTHDQEEAMALSDRVAVLSNGLIQQYDKPEMIFEHPENVFVARFMGISNIFSAVPAGDNRYRLDGDVIIVAGRNEPDLHSIGIRPEKLKVRLDSNDMQEPNSFRGKVVRRSYSGMTVKLEIQAVSDLMFTSVVPADSEAAKAVEGTAVTVYWQPEDTLLLRPENVQ</sequence>
<protein>
    <submittedName>
        <fullName evidence="5">ABC transporter ATP-binding protein</fullName>
    </submittedName>
</protein>
<proteinExistence type="predicted"/>
<dbReference type="Pfam" id="PF00005">
    <property type="entry name" value="ABC_tran"/>
    <property type="match status" value="1"/>
</dbReference>
<feature type="domain" description="ABC transporter" evidence="4">
    <location>
        <begin position="4"/>
        <end position="238"/>
    </location>
</feature>
<dbReference type="SUPFAM" id="SSF50331">
    <property type="entry name" value="MOP-like"/>
    <property type="match status" value="1"/>
</dbReference>
<keyword evidence="1" id="KW-0813">Transport</keyword>
<dbReference type="InterPro" id="IPR003593">
    <property type="entry name" value="AAA+_ATPase"/>
</dbReference>
<comment type="caution">
    <text evidence="5">The sequence shown here is derived from an EMBL/GenBank/DDBJ whole genome shotgun (WGS) entry which is preliminary data.</text>
</comment>
<dbReference type="Pfam" id="PF08402">
    <property type="entry name" value="TOBE_2"/>
    <property type="match status" value="1"/>
</dbReference>
<keyword evidence="3 5" id="KW-0067">ATP-binding</keyword>
<accession>A0ABV5B936</accession>
<name>A0ABV5B936_9BACL</name>
<organism evidence="5 6">
    <name type="scientific">Paenibacillus terreus</name>
    <dbReference type="NCBI Taxonomy" id="1387834"/>
    <lineage>
        <taxon>Bacteria</taxon>
        <taxon>Bacillati</taxon>
        <taxon>Bacillota</taxon>
        <taxon>Bacilli</taxon>
        <taxon>Bacillales</taxon>
        <taxon>Paenibacillaceae</taxon>
        <taxon>Paenibacillus</taxon>
    </lineage>
</organism>
<dbReference type="PROSITE" id="PS50893">
    <property type="entry name" value="ABC_TRANSPORTER_2"/>
    <property type="match status" value="1"/>
</dbReference>
<dbReference type="InterPro" id="IPR017871">
    <property type="entry name" value="ABC_transporter-like_CS"/>
</dbReference>
<evidence type="ECO:0000256" key="3">
    <source>
        <dbReference type="ARBA" id="ARBA00022840"/>
    </source>
</evidence>
<dbReference type="EMBL" id="JBHILM010000008">
    <property type="protein sequence ID" value="MFB5681071.1"/>
    <property type="molecule type" value="Genomic_DNA"/>
</dbReference>
<evidence type="ECO:0000313" key="6">
    <source>
        <dbReference type="Proteomes" id="UP001580407"/>
    </source>
</evidence>
<dbReference type="SUPFAM" id="SSF52540">
    <property type="entry name" value="P-loop containing nucleoside triphosphate hydrolases"/>
    <property type="match status" value="1"/>
</dbReference>
<evidence type="ECO:0000313" key="5">
    <source>
        <dbReference type="EMBL" id="MFB5681071.1"/>
    </source>
</evidence>
<dbReference type="RefSeq" id="WP_375524862.1">
    <property type="nucleotide sequence ID" value="NZ_JBHILM010000008.1"/>
</dbReference>
<dbReference type="Proteomes" id="UP001580407">
    <property type="component" value="Unassembled WGS sequence"/>
</dbReference>
<gene>
    <name evidence="5" type="ORF">ACE3NQ_09130</name>
</gene>
<dbReference type="Gene3D" id="3.40.50.300">
    <property type="entry name" value="P-loop containing nucleotide triphosphate hydrolases"/>
    <property type="match status" value="1"/>
</dbReference>
<dbReference type="InterPro" id="IPR013611">
    <property type="entry name" value="Transp-assoc_OB_typ2"/>
</dbReference>
<dbReference type="SMART" id="SM00382">
    <property type="entry name" value="AAA"/>
    <property type="match status" value="1"/>
</dbReference>
<keyword evidence="2" id="KW-0547">Nucleotide-binding</keyword>
<dbReference type="PROSITE" id="PS00211">
    <property type="entry name" value="ABC_TRANSPORTER_1"/>
    <property type="match status" value="1"/>
</dbReference>
<dbReference type="InterPro" id="IPR050093">
    <property type="entry name" value="ABC_SmlMolc_Importer"/>
</dbReference>
<reference evidence="5 6" key="1">
    <citation type="submission" date="2024-09" db="EMBL/GenBank/DDBJ databases">
        <authorList>
            <person name="Ruan L."/>
        </authorList>
    </citation>
    <scope>NUCLEOTIDE SEQUENCE [LARGE SCALE GENOMIC DNA]</scope>
    <source>
        <strain evidence="5 6">D33</strain>
    </source>
</reference>
<dbReference type="PANTHER" id="PTHR42781:SF4">
    <property type="entry name" value="SPERMIDINE_PUTRESCINE IMPORT ATP-BINDING PROTEIN POTA"/>
    <property type="match status" value="1"/>
</dbReference>
<dbReference type="InterPro" id="IPR027417">
    <property type="entry name" value="P-loop_NTPase"/>
</dbReference>
<evidence type="ECO:0000256" key="1">
    <source>
        <dbReference type="ARBA" id="ARBA00022448"/>
    </source>
</evidence>
<dbReference type="PANTHER" id="PTHR42781">
    <property type="entry name" value="SPERMIDINE/PUTRESCINE IMPORT ATP-BINDING PROTEIN POTA"/>
    <property type="match status" value="1"/>
</dbReference>
<keyword evidence="6" id="KW-1185">Reference proteome</keyword>